<feature type="non-terminal residue" evidence="1">
    <location>
        <position position="1"/>
    </location>
</feature>
<sequence length="146" mass="17199">LIEKRSELLAEKGAPDSIQNIIRSIDIFVNTYGHISHKIESDKNKNKEDEEEFNKRISILIEEITGFIKEMEKLQEGNEFVLLSRYYLVLKKYGWNQDIYKFASTKCFTINDIIEMGDDLLSVHFQDNNNNNSNDDILRSHLLWKQ</sequence>
<evidence type="ECO:0000313" key="1">
    <source>
        <dbReference type="EMBL" id="ETO30713.1"/>
    </source>
</evidence>
<accession>X6NXV4</accession>
<dbReference type="EMBL" id="ASPP01005352">
    <property type="protein sequence ID" value="ETO30713.1"/>
    <property type="molecule type" value="Genomic_DNA"/>
</dbReference>
<dbReference type="Proteomes" id="UP000023152">
    <property type="component" value="Unassembled WGS sequence"/>
</dbReference>
<evidence type="ECO:0000313" key="2">
    <source>
        <dbReference type="Proteomes" id="UP000023152"/>
    </source>
</evidence>
<keyword evidence="2" id="KW-1185">Reference proteome</keyword>
<organism evidence="1 2">
    <name type="scientific">Reticulomyxa filosa</name>
    <dbReference type="NCBI Taxonomy" id="46433"/>
    <lineage>
        <taxon>Eukaryota</taxon>
        <taxon>Sar</taxon>
        <taxon>Rhizaria</taxon>
        <taxon>Retaria</taxon>
        <taxon>Foraminifera</taxon>
        <taxon>Monothalamids</taxon>
        <taxon>Reticulomyxidae</taxon>
        <taxon>Reticulomyxa</taxon>
    </lineage>
</organism>
<dbReference type="AlphaFoldDB" id="X6NXV4"/>
<protein>
    <submittedName>
        <fullName evidence="1">Uncharacterized protein</fullName>
    </submittedName>
</protein>
<gene>
    <name evidence="1" type="ORF">RFI_06408</name>
</gene>
<comment type="caution">
    <text evidence="1">The sequence shown here is derived from an EMBL/GenBank/DDBJ whole genome shotgun (WGS) entry which is preliminary data.</text>
</comment>
<proteinExistence type="predicted"/>
<name>X6NXV4_RETFI</name>
<reference evidence="1 2" key="1">
    <citation type="journal article" date="2013" name="Curr. Biol.">
        <title>The Genome of the Foraminiferan Reticulomyxa filosa.</title>
        <authorList>
            <person name="Glockner G."/>
            <person name="Hulsmann N."/>
            <person name="Schleicher M."/>
            <person name="Noegel A.A."/>
            <person name="Eichinger L."/>
            <person name="Gallinger C."/>
            <person name="Pawlowski J."/>
            <person name="Sierra R."/>
            <person name="Euteneuer U."/>
            <person name="Pillet L."/>
            <person name="Moustafa A."/>
            <person name="Platzer M."/>
            <person name="Groth M."/>
            <person name="Szafranski K."/>
            <person name="Schliwa M."/>
        </authorList>
    </citation>
    <scope>NUCLEOTIDE SEQUENCE [LARGE SCALE GENOMIC DNA]</scope>
</reference>